<feature type="binding site" evidence="16">
    <location>
        <position position="367"/>
    </location>
    <ligand>
        <name>Mg(2+)</name>
        <dbReference type="ChEBI" id="CHEBI:18420"/>
        <note>catalytic</note>
    </ligand>
</feature>
<feature type="compositionally biased region" description="Basic and acidic residues" evidence="17">
    <location>
        <begin position="955"/>
        <end position="972"/>
    </location>
</feature>
<dbReference type="InterPro" id="IPR019307">
    <property type="entry name" value="RNA-bd_AU-1/RNase_E/G"/>
</dbReference>
<dbReference type="InterPro" id="IPR003029">
    <property type="entry name" value="S1_domain"/>
</dbReference>
<dbReference type="PANTHER" id="PTHR30001">
    <property type="entry name" value="RIBONUCLEASE"/>
    <property type="match status" value="1"/>
</dbReference>
<dbReference type="GO" id="GO:0008995">
    <property type="term" value="F:ribonuclease E activity"/>
    <property type="evidence" value="ECO:0007669"/>
    <property type="project" value="UniProtKB-EC"/>
</dbReference>
<dbReference type="GO" id="GO:0008270">
    <property type="term" value="F:zinc ion binding"/>
    <property type="evidence" value="ECO:0007669"/>
    <property type="project" value="UniProtKB-UniRule"/>
</dbReference>
<feature type="compositionally biased region" description="Polar residues" evidence="17">
    <location>
        <begin position="935"/>
        <end position="954"/>
    </location>
</feature>
<dbReference type="EC" id="3.1.26.12" evidence="16"/>
<dbReference type="InterPro" id="IPR012340">
    <property type="entry name" value="NA-bd_OB-fold"/>
</dbReference>
<keyword evidence="2 16" id="KW-1003">Cell membrane</keyword>
<evidence type="ECO:0000256" key="15">
    <source>
        <dbReference type="ARBA" id="ARBA00023136"/>
    </source>
</evidence>
<dbReference type="GO" id="GO:0019843">
    <property type="term" value="F:rRNA binding"/>
    <property type="evidence" value="ECO:0007669"/>
    <property type="project" value="UniProtKB-KW"/>
</dbReference>
<dbReference type="Pfam" id="PF10150">
    <property type="entry name" value="RNase_E_G"/>
    <property type="match status" value="1"/>
</dbReference>
<gene>
    <name evidence="16" type="primary">rne</name>
    <name evidence="19" type="ORF">DFP76_11240</name>
</gene>
<dbReference type="FunFam" id="2.40.50.140:FF:000040">
    <property type="entry name" value="Ribonuclease E"/>
    <property type="match status" value="1"/>
</dbReference>
<feature type="compositionally biased region" description="Basic residues" evidence="17">
    <location>
        <begin position="1032"/>
        <end position="1041"/>
    </location>
</feature>
<feature type="compositionally biased region" description="Low complexity" evidence="17">
    <location>
        <begin position="659"/>
        <end position="671"/>
    </location>
</feature>
<dbReference type="PANTHER" id="PTHR30001:SF1">
    <property type="entry name" value="RIBONUCLEASE E_G-LIKE PROTEIN, CHLOROPLASTIC"/>
    <property type="match status" value="1"/>
</dbReference>
<feature type="compositionally biased region" description="Basic and acidic residues" evidence="17">
    <location>
        <begin position="672"/>
        <end position="682"/>
    </location>
</feature>
<dbReference type="Pfam" id="PF00575">
    <property type="entry name" value="S1"/>
    <property type="match status" value="1"/>
</dbReference>
<feature type="compositionally biased region" description="Basic residues" evidence="17">
    <location>
        <begin position="760"/>
        <end position="770"/>
    </location>
</feature>
<feature type="compositionally biased region" description="Basic and acidic residues" evidence="17">
    <location>
        <begin position="1065"/>
        <end position="1076"/>
    </location>
</feature>
<dbReference type="NCBIfam" id="NF008074">
    <property type="entry name" value="PRK10811.1"/>
    <property type="match status" value="1"/>
</dbReference>
<dbReference type="NCBIfam" id="TIGR00757">
    <property type="entry name" value="RNaseEG"/>
    <property type="match status" value="1"/>
</dbReference>
<keyword evidence="13 16" id="KW-0460">Magnesium</keyword>
<keyword evidence="9 16" id="KW-0699">rRNA-binding</keyword>
<evidence type="ECO:0000256" key="9">
    <source>
        <dbReference type="ARBA" id="ARBA00022730"/>
    </source>
</evidence>
<feature type="compositionally biased region" description="Basic and acidic residues" evidence="17">
    <location>
        <begin position="889"/>
        <end position="898"/>
    </location>
</feature>
<keyword evidence="7 16" id="KW-0540">Nuclease</keyword>
<feature type="compositionally biased region" description="Low complexity" evidence="17">
    <location>
        <begin position="899"/>
        <end position="908"/>
    </location>
</feature>
<comment type="similarity">
    <text evidence="16">Belongs to the RNase E/G family. RNase E subfamily.</text>
</comment>
<feature type="compositionally biased region" description="Basic and acidic residues" evidence="17">
    <location>
        <begin position="591"/>
        <end position="600"/>
    </location>
</feature>
<evidence type="ECO:0000313" key="19">
    <source>
        <dbReference type="EMBL" id="RBO79650.1"/>
    </source>
</evidence>
<evidence type="ECO:0000256" key="8">
    <source>
        <dbReference type="ARBA" id="ARBA00022723"/>
    </source>
</evidence>
<feature type="compositionally biased region" description="Polar residues" evidence="17">
    <location>
        <begin position="995"/>
        <end position="1014"/>
    </location>
</feature>
<evidence type="ECO:0000256" key="17">
    <source>
        <dbReference type="SAM" id="MobiDB-lite"/>
    </source>
</evidence>
<keyword evidence="12 16" id="KW-0862">Zinc</keyword>
<comment type="cofactor">
    <cofactor evidence="16">
        <name>Zn(2+)</name>
        <dbReference type="ChEBI" id="CHEBI:29105"/>
    </cofactor>
    <text evidence="16">Binds 2 Zn(2+) ions per homotetramer.</text>
</comment>
<evidence type="ECO:0000256" key="2">
    <source>
        <dbReference type="ARBA" id="ARBA00022475"/>
    </source>
</evidence>
<evidence type="ECO:0000256" key="13">
    <source>
        <dbReference type="ARBA" id="ARBA00022842"/>
    </source>
</evidence>
<dbReference type="HAMAP" id="MF_00970">
    <property type="entry name" value="RNase_E"/>
    <property type="match status" value="1"/>
</dbReference>
<comment type="subunit">
    <text evidence="16">Component of the RNA degradosome, which is a multiprotein complex involved in RNA processing and mRNA degradation. Within the RNA degradosome, RNase E assembles into a homotetramer formed by a dimer of dimers.</text>
</comment>
<feature type="compositionally biased region" description="Polar residues" evidence="17">
    <location>
        <begin position="822"/>
        <end position="832"/>
    </location>
</feature>
<feature type="compositionally biased region" description="Low complexity" evidence="17">
    <location>
        <begin position="601"/>
        <end position="621"/>
    </location>
</feature>
<feature type="binding site" evidence="16">
    <location>
        <position position="425"/>
    </location>
    <ligand>
        <name>Zn(2+)</name>
        <dbReference type="ChEBI" id="CHEBI:29105"/>
        <note>ligand shared between dimeric partners</note>
    </ligand>
</feature>
<sequence length="1110" mass="123147">MINGCPDTAVAFSYPLTEFTHKMIRMLINATQQEELRVALVDGQRLYDLDIESGSREQKKSNIYKGKITRVEPSLEAAFVDFGADRHGFLPLKEISKTYFSKKANHDGRINIKDVISEGQEVIVQVDKEERGNKGAALTTFVSLAGRYLVLMPNNPRAGGISRRIDGDDRSQLKEAMSGLKTPENGGLIVRTAGVGRSTEELQWDLDYLETLWSSITKAATEKPAPFLIYQESNIVIRAIRDYLREDIGEVLIDEKQAYQDAVNFVMQVMPHFKSRIKLYTDSTPLFNRFQIETQIETAFQREVRLPSGGSIVIDPTEALVSIDINSARATKGGDIEETALQTNLEAADEIARQLRLRDIGGLVVIDFIDMTPVRNQKEVENRMKTALEADRARVQLGRISRFGLLEMSRQRLRPSLGETSGIVCPRCNGQGFIRDVESLALSVLRLIEEECAKERTAQIRAVLPVSVATFLLNEKRTNIAKIEKRNSVHIILVPNPHMETPHFEVERIRDDNSVVSQNDTSYTLVETPEQPPYEPRQANEVVRQQAAVTSIAPKAPAPAHTNVPVKSKPSKVSKPSLLSRIITALFGESTDSKNTDKNTKNTTSNKNTRNNTNKNAPKNARPNRNKRNVKHQSAEREESQEKARSTRQSRREQAEAGGKNNNGRRNNRPNRQNDQDNKTETQEQTPKAARQQKEVPDVKERKRDRNENRRRNGKIKDEAVENAKLQEAEQAAKAESAEKAEAENQSNQQKNSGDEPQQRRSRRSRRSRRPQREENTTENNAAETEQPETQATTAPAEPVETSTEVTAPISAEVVEAATQALDENNAATSEAQTDKEAESNTTSDAKAEEVVKPKPKMSVKAQISKAEQTAESEATQSEETSDLTDSETTSKESEKADAISADVAAEAETSKKDVEPAETTENTTAETSADTSSQEQATTEEVPAKQTSEASSSEDSKEQDTAHVEATKTEEPVAEETTTEKAELAPQQEAVSPAEQSSEETTSANQAQSTSVDDAQVDNAETEQATDKKVRVPRRGRGKPVAKAASAETTAPVELPEAILAQQEKFRQEQEEKRNAASSRRRATSGRVKNDPRLAREEGKPVEESAESN</sequence>
<name>A0A366CTM3_9GAMM</name>
<dbReference type="GO" id="GO:0008033">
    <property type="term" value="P:tRNA processing"/>
    <property type="evidence" value="ECO:0007669"/>
    <property type="project" value="UniProtKB-UniRule"/>
</dbReference>
<feature type="domain" description="S1 motif" evidence="18">
    <location>
        <begin position="61"/>
        <end position="141"/>
    </location>
</feature>
<dbReference type="EMBL" id="QNRF01000012">
    <property type="protein sequence ID" value="RBO79650.1"/>
    <property type="molecule type" value="Genomic_DNA"/>
</dbReference>
<keyword evidence="16" id="KW-0820">tRNA-binding</keyword>
<feature type="region of interest" description="Disordered" evidence="17">
    <location>
        <begin position="553"/>
        <end position="577"/>
    </location>
</feature>
<dbReference type="GO" id="GO:0000049">
    <property type="term" value="F:tRNA binding"/>
    <property type="evidence" value="ECO:0007669"/>
    <property type="project" value="UniProtKB-KW"/>
</dbReference>
<keyword evidence="5 16" id="KW-0698">rRNA processing</keyword>
<feature type="binding site" evidence="16">
    <location>
        <position position="428"/>
    </location>
    <ligand>
        <name>Zn(2+)</name>
        <dbReference type="ChEBI" id="CHEBI:29105"/>
        <note>ligand shared between dimeric partners</note>
    </ligand>
</feature>
<dbReference type="OrthoDB" id="9804278at2"/>
<evidence type="ECO:0000256" key="7">
    <source>
        <dbReference type="ARBA" id="ARBA00022722"/>
    </source>
</evidence>
<keyword evidence="3 16" id="KW-0963">Cytoplasm</keyword>
<evidence type="ECO:0000256" key="14">
    <source>
        <dbReference type="ARBA" id="ARBA00022884"/>
    </source>
</evidence>
<feature type="binding site" evidence="16">
    <location>
        <position position="324"/>
    </location>
    <ligand>
        <name>Mg(2+)</name>
        <dbReference type="ChEBI" id="CHEBI:18420"/>
        <note>catalytic</note>
    </ligand>
</feature>
<organism evidence="19 20">
    <name type="scientific">Marinomonas aquiplantarum</name>
    <dbReference type="NCBI Taxonomy" id="491951"/>
    <lineage>
        <taxon>Bacteria</taxon>
        <taxon>Pseudomonadati</taxon>
        <taxon>Pseudomonadota</taxon>
        <taxon>Gammaproteobacteria</taxon>
        <taxon>Oceanospirillales</taxon>
        <taxon>Oceanospirillaceae</taxon>
        <taxon>Marinomonas</taxon>
    </lineage>
</organism>
<feature type="compositionally biased region" description="Basic and acidic residues" evidence="17">
    <location>
        <begin position="633"/>
        <end position="655"/>
    </location>
</feature>
<feature type="compositionally biased region" description="Basic and acidic residues" evidence="17">
    <location>
        <begin position="692"/>
        <end position="743"/>
    </location>
</feature>
<comment type="cofactor">
    <cofactor evidence="16">
        <name>Mg(2+)</name>
        <dbReference type="ChEBI" id="CHEBI:18420"/>
    </cofactor>
    <text evidence="16">Binds 1 Mg(2+) ion per subunit.</text>
</comment>
<protein>
    <recommendedName>
        <fullName evidence="16">Ribonuclease E</fullName>
        <shortName evidence="16">RNase E</shortName>
        <ecNumber evidence="16">3.1.26.12</ecNumber>
    </recommendedName>
</protein>
<evidence type="ECO:0000256" key="6">
    <source>
        <dbReference type="ARBA" id="ARBA00022694"/>
    </source>
</evidence>
<feature type="compositionally biased region" description="Low complexity" evidence="17">
    <location>
        <begin position="564"/>
        <end position="577"/>
    </location>
</feature>
<dbReference type="Pfam" id="PF20833">
    <property type="entry name" value="RNase_E_G_Thio"/>
    <property type="match status" value="1"/>
</dbReference>
<evidence type="ECO:0000256" key="12">
    <source>
        <dbReference type="ARBA" id="ARBA00022833"/>
    </source>
</evidence>
<proteinExistence type="inferred from homology"/>
<feature type="compositionally biased region" description="Low complexity" evidence="17">
    <location>
        <begin position="918"/>
        <end position="934"/>
    </location>
</feature>
<evidence type="ECO:0000256" key="4">
    <source>
        <dbReference type="ARBA" id="ARBA00022519"/>
    </source>
</evidence>
<dbReference type="GO" id="GO:0009898">
    <property type="term" value="C:cytoplasmic side of plasma membrane"/>
    <property type="evidence" value="ECO:0007669"/>
    <property type="project" value="UniProtKB-UniRule"/>
</dbReference>
<feature type="compositionally biased region" description="Basic and acidic residues" evidence="17">
    <location>
        <begin position="1089"/>
        <end position="1104"/>
    </location>
</feature>
<evidence type="ECO:0000259" key="18">
    <source>
        <dbReference type="PROSITE" id="PS50126"/>
    </source>
</evidence>
<dbReference type="PROSITE" id="PS50126">
    <property type="entry name" value="S1"/>
    <property type="match status" value="1"/>
</dbReference>
<keyword evidence="14 16" id="KW-0694">RNA-binding</keyword>
<dbReference type="Proteomes" id="UP000252086">
    <property type="component" value="Unassembled WGS sequence"/>
</dbReference>
<comment type="similarity">
    <text evidence="1">Belongs to the RNase E/G family. RNase G subfamily.</text>
</comment>
<comment type="catalytic activity">
    <reaction evidence="16">
        <text>Endonucleolytic cleavage of single-stranded RNA in A- and U-rich regions.</text>
        <dbReference type="EC" id="3.1.26.12"/>
    </reaction>
</comment>
<reference evidence="19 20" key="1">
    <citation type="submission" date="2018-06" db="EMBL/GenBank/DDBJ databases">
        <title>Genomic Encyclopedia of Type Strains, Phase III (KMG-III): the genomes of soil and plant-associated and newly described type strains.</title>
        <authorList>
            <person name="Whitman W."/>
        </authorList>
    </citation>
    <scope>NUCLEOTIDE SEQUENCE [LARGE SCALE GENOMIC DNA]</scope>
    <source>
        <strain evidence="19 20">CECT 7732</strain>
    </source>
</reference>
<keyword evidence="20" id="KW-1185">Reference proteome</keyword>
<comment type="caution">
    <text evidence="19">The sequence shown here is derived from an EMBL/GenBank/DDBJ whole genome shotgun (WGS) entry which is preliminary data.</text>
</comment>
<dbReference type="GO" id="GO:0006402">
    <property type="term" value="P:mRNA catabolic process"/>
    <property type="evidence" value="ECO:0007669"/>
    <property type="project" value="UniProtKB-UniRule"/>
</dbReference>
<dbReference type="Gene3D" id="2.40.50.140">
    <property type="entry name" value="Nucleic acid-binding proteins"/>
    <property type="match status" value="1"/>
</dbReference>
<dbReference type="CDD" id="cd04453">
    <property type="entry name" value="S1_RNase_E"/>
    <property type="match status" value="1"/>
</dbReference>
<evidence type="ECO:0000256" key="11">
    <source>
        <dbReference type="ARBA" id="ARBA00022801"/>
    </source>
</evidence>
<dbReference type="SUPFAM" id="SSF50249">
    <property type="entry name" value="Nucleic acid-binding proteins"/>
    <property type="match status" value="1"/>
</dbReference>
<comment type="subcellular location">
    <subcellularLocation>
        <location evidence="16">Cytoplasm</location>
    </subcellularLocation>
    <subcellularLocation>
        <location evidence="16">Cell inner membrane</location>
        <topology evidence="16">Peripheral membrane protein</topology>
        <orientation evidence="16">Cytoplasmic side</orientation>
    </subcellularLocation>
</comment>
<dbReference type="AlphaFoldDB" id="A0A366CTM3"/>
<accession>A0A366CTM3</accession>
<feature type="region of interest" description="Disordered" evidence="17">
    <location>
        <begin position="590"/>
        <end position="1110"/>
    </location>
</feature>
<keyword evidence="4 16" id="KW-0997">Cell inner membrane</keyword>
<feature type="compositionally biased region" description="Basic residues" evidence="17">
    <location>
        <begin position="622"/>
        <end position="631"/>
    </location>
</feature>
<keyword evidence="11 16" id="KW-0378">Hydrolase</keyword>
<keyword evidence="8 16" id="KW-0479">Metal-binding</keyword>
<dbReference type="InterPro" id="IPR004659">
    <property type="entry name" value="RNase_E/G"/>
</dbReference>
<feature type="compositionally biased region" description="Low complexity" evidence="17">
    <location>
        <begin position="778"/>
        <end position="805"/>
    </location>
</feature>
<evidence type="ECO:0000313" key="20">
    <source>
        <dbReference type="Proteomes" id="UP000252086"/>
    </source>
</evidence>
<dbReference type="InterPro" id="IPR028878">
    <property type="entry name" value="RNase_E"/>
</dbReference>
<evidence type="ECO:0000256" key="16">
    <source>
        <dbReference type="HAMAP-Rule" id="MF_00970"/>
    </source>
</evidence>
<evidence type="ECO:0000256" key="5">
    <source>
        <dbReference type="ARBA" id="ARBA00022552"/>
    </source>
</evidence>
<feature type="compositionally biased region" description="Low complexity" evidence="17">
    <location>
        <begin position="867"/>
        <end position="879"/>
    </location>
</feature>
<dbReference type="Gene3D" id="3.40.1260.20">
    <property type="entry name" value="Ribonuclease E, catalytic domain"/>
    <property type="match status" value="1"/>
</dbReference>
<evidence type="ECO:0000256" key="10">
    <source>
        <dbReference type="ARBA" id="ARBA00022759"/>
    </source>
</evidence>
<comment type="function">
    <text evidence="16">Endoribonuclease that plays a central role in RNA processing and decay. Required for the maturation of 5S and 16S rRNAs and the majority of tRNAs. Also involved in the degradation of most mRNAs.</text>
</comment>
<dbReference type="InterPro" id="IPR048583">
    <property type="entry name" value="RNase_E_G_thioredoxin-like"/>
</dbReference>
<evidence type="ECO:0000256" key="1">
    <source>
        <dbReference type="ARBA" id="ARBA00005663"/>
    </source>
</evidence>
<keyword evidence="10 16" id="KW-0255">Endonuclease</keyword>
<dbReference type="GO" id="GO:0006364">
    <property type="term" value="P:rRNA processing"/>
    <property type="evidence" value="ECO:0007669"/>
    <property type="project" value="UniProtKB-UniRule"/>
</dbReference>
<dbReference type="GO" id="GO:0000287">
    <property type="term" value="F:magnesium ion binding"/>
    <property type="evidence" value="ECO:0007669"/>
    <property type="project" value="UniProtKB-UniRule"/>
</dbReference>
<dbReference type="GO" id="GO:0005737">
    <property type="term" value="C:cytoplasm"/>
    <property type="evidence" value="ECO:0007669"/>
    <property type="project" value="UniProtKB-SubCell"/>
</dbReference>
<dbReference type="SMART" id="SM00316">
    <property type="entry name" value="S1"/>
    <property type="match status" value="1"/>
</dbReference>
<keyword evidence="15 16" id="KW-0472">Membrane</keyword>
<keyword evidence="6 16" id="KW-0819">tRNA processing</keyword>
<evidence type="ECO:0000256" key="3">
    <source>
        <dbReference type="ARBA" id="ARBA00022490"/>
    </source>
</evidence>
<feature type="region of interest" description="Required for zinc-mediated homotetramerization and catalytic activity" evidence="16">
    <location>
        <begin position="425"/>
        <end position="428"/>
    </location>
</feature>